<feature type="compositionally biased region" description="Polar residues" evidence="1">
    <location>
        <begin position="49"/>
        <end position="68"/>
    </location>
</feature>
<feature type="compositionally biased region" description="Low complexity" evidence="1">
    <location>
        <begin position="17"/>
        <end position="29"/>
    </location>
</feature>
<name>A0A0L7QR46_9HYME</name>
<feature type="compositionally biased region" description="Basic and acidic residues" evidence="1">
    <location>
        <begin position="208"/>
        <end position="218"/>
    </location>
</feature>
<feature type="compositionally biased region" description="Basic and acidic residues" evidence="1">
    <location>
        <begin position="503"/>
        <end position="521"/>
    </location>
</feature>
<accession>A0A0L7QR46</accession>
<gene>
    <name evidence="2" type="ORF">WH47_04299</name>
</gene>
<protein>
    <submittedName>
        <fullName evidence="2">Uncharacterized protein</fullName>
    </submittedName>
</protein>
<reference evidence="2 3" key="1">
    <citation type="submission" date="2015-07" db="EMBL/GenBank/DDBJ databases">
        <title>The genome of Habropoda laboriosa.</title>
        <authorList>
            <person name="Pan H."/>
            <person name="Kapheim K."/>
        </authorList>
    </citation>
    <scope>NUCLEOTIDE SEQUENCE [LARGE SCALE GENOMIC DNA]</scope>
    <source>
        <strain evidence="2">0110345459</strain>
    </source>
</reference>
<feature type="region of interest" description="Disordered" evidence="1">
    <location>
        <begin position="1"/>
        <end position="97"/>
    </location>
</feature>
<sequence>MESAIACSKRVERRSTRSSTSKNRFSSRNTRSEAFYAGVEPLSVRRALHNSTGPDPDTNSAPNSSGSAERSRRHYTSGRPRYLDPGIPLEHTTRTNRLSGGQQELFHTVPRDIAVSRREILRRYSKEKEENPSKFSEALRHRWKRSVDVEKDLQERPRTLPSTSKRLQKEQQGKVSQTAQGFKKISRQDILRRRVSVDAPVGISRGKGRGEEKLESSEAKGGTVKSSSSFQKNVPRPRNHGWGKEDERESRSVCDFLAVTSKLQDITRGLVPRPSTLPKIIHHVSRSARLAEEWASHRLAKDVVRKEPPIYGRIRRRKTSLPSSTGTLRNSLTSLNTLSRYPKPTNLLVRERAVDVEFKPTTRHLRDPVPDTPFFAATLPLVDMRSNPQRHAIYAKVSRRTSKGHQSHDNKTDSKDGVNGRLEAEIDSGHRTMSRKRIIENMKENYGAEKNSSKTEEDSVEIQPEFQSESQSYQSKDLDLRMKKEQNEMEVDRSKKKSASGIDRYDSRSEGNRTKSKETMKNKSKSQSRLIENFRSTQREIGAATRLATTLPSYVKSSRKYSTESPPGIDCHRKLPKETGISSKQIKERSNYVKKSAANHVRAFSDANSARSNSPVTTSSIFGFCTGKRKVQSSSNGSAKVQSVSTSPTWNVKTVS</sequence>
<feature type="compositionally biased region" description="Basic and acidic residues" evidence="1">
    <location>
        <begin position="437"/>
        <end position="457"/>
    </location>
</feature>
<feature type="region of interest" description="Disordered" evidence="1">
    <location>
        <begin position="629"/>
        <end position="656"/>
    </location>
</feature>
<feature type="region of interest" description="Disordered" evidence="1">
    <location>
        <begin position="201"/>
        <end position="247"/>
    </location>
</feature>
<organism evidence="2 3">
    <name type="scientific">Habropoda laboriosa</name>
    <dbReference type="NCBI Taxonomy" id="597456"/>
    <lineage>
        <taxon>Eukaryota</taxon>
        <taxon>Metazoa</taxon>
        <taxon>Ecdysozoa</taxon>
        <taxon>Arthropoda</taxon>
        <taxon>Hexapoda</taxon>
        <taxon>Insecta</taxon>
        <taxon>Pterygota</taxon>
        <taxon>Neoptera</taxon>
        <taxon>Endopterygota</taxon>
        <taxon>Hymenoptera</taxon>
        <taxon>Apocrita</taxon>
        <taxon>Aculeata</taxon>
        <taxon>Apoidea</taxon>
        <taxon>Anthophila</taxon>
        <taxon>Apidae</taxon>
        <taxon>Habropoda</taxon>
    </lineage>
</organism>
<dbReference type="STRING" id="597456.A0A0L7QR46"/>
<proteinExistence type="predicted"/>
<feature type="region of interest" description="Disordered" evidence="1">
    <location>
        <begin position="150"/>
        <end position="182"/>
    </location>
</feature>
<feature type="compositionally biased region" description="Polar residues" evidence="1">
    <location>
        <begin position="632"/>
        <end position="656"/>
    </location>
</feature>
<evidence type="ECO:0000313" key="2">
    <source>
        <dbReference type="EMBL" id="KOC61034.1"/>
    </source>
</evidence>
<feature type="compositionally biased region" description="Basic and acidic residues" evidence="1">
    <location>
        <begin position="476"/>
        <end position="493"/>
    </location>
</feature>
<feature type="region of interest" description="Disordered" evidence="1">
    <location>
        <begin position="397"/>
        <end position="528"/>
    </location>
</feature>
<dbReference type="Proteomes" id="UP000053825">
    <property type="component" value="Unassembled WGS sequence"/>
</dbReference>
<evidence type="ECO:0000256" key="1">
    <source>
        <dbReference type="SAM" id="MobiDB-lite"/>
    </source>
</evidence>
<keyword evidence="3" id="KW-1185">Reference proteome</keyword>
<dbReference type="EMBL" id="KQ414784">
    <property type="protein sequence ID" value="KOC61034.1"/>
    <property type="molecule type" value="Genomic_DNA"/>
</dbReference>
<feature type="compositionally biased region" description="Polar residues" evidence="1">
    <location>
        <begin position="465"/>
        <end position="475"/>
    </location>
</feature>
<feature type="non-terminal residue" evidence="2">
    <location>
        <position position="656"/>
    </location>
</feature>
<dbReference type="AlphaFoldDB" id="A0A0L7QR46"/>
<feature type="compositionally biased region" description="Basic and acidic residues" evidence="1">
    <location>
        <begin position="406"/>
        <end position="430"/>
    </location>
</feature>
<feature type="region of interest" description="Disordered" evidence="1">
    <location>
        <begin position="558"/>
        <end position="594"/>
    </location>
</feature>
<evidence type="ECO:0000313" key="3">
    <source>
        <dbReference type="Proteomes" id="UP000053825"/>
    </source>
</evidence>